<evidence type="ECO:0000256" key="5">
    <source>
        <dbReference type="SAM" id="SignalP"/>
    </source>
</evidence>
<feature type="chain" id="PRO_5011983939" evidence="5">
    <location>
        <begin position="25"/>
        <end position="466"/>
    </location>
</feature>
<keyword evidence="4" id="KW-0812">Transmembrane</keyword>
<dbReference type="Pfam" id="PF01083">
    <property type="entry name" value="Cutinase"/>
    <property type="match status" value="1"/>
</dbReference>
<proteinExistence type="predicted"/>
<comment type="caution">
    <text evidence="6">The sequence shown here is derived from an EMBL/GenBank/DDBJ whole genome shotgun (WGS) entry which is preliminary data.</text>
</comment>
<dbReference type="EMBL" id="LJBN01000035">
    <property type="protein sequence ID" value="OOQ90864.1"/>
    <property type="molecule type" value="Genomic_DNA"/>
</dbReference>
<keyword evidence="2" id="KW-1015">Disulfide bond</keyword>
<feature type="signal peptide" evidence="5">
    <location>
        <begin position="1"/>
        <end position="24"/>
    </location>
</feature>
<dbReference type="GO" id="GO:0072330">
    <property type="term" value="P:monocarboxylic acid biosynthetic process"/>
    <property type="evidence" value="ECO:0007669"/>
    <property type="project" value="UniProtKB-ARBA"/>
</dbReference>
<feature type="region of interest" description="Disordered" evidence="3">
    <location>
        <begin position="404"/>
        <end position="430"/>
    </location>
</feature>
<keyword evidence="5" id="KW-0732">Signal</keyword>
<name>A0A1S9RZ97_PENBI</name>
<dbReference type="PANTHER" id="PTHR33630">
    <property type="entry name" value="CUTINASE RV1984C-RELATED-RELATED"/>
    <property type="match status" value="1"/>
</dbReference>
<sequence>MHVNAFRNCLVLGLAIYQFQPSLTQETPPSQCATGVHAILMRGQGPGDHLNVMISVQNLVLQLIPGSTSVGLPYDHGADDHRVAASNGTYMMQDYIRSYAASCPDSKIFIIGYSLGGVAMMDGLCGTSSQWLFDVPALEPQFNKSVVAAVSYGEETFVPGLSYDHGTCTDGTGSISHVMSEISDPESFMHDRQLFREELLAWANTLNEGSVLDSSRMKIAAELDEMVKDIEVLGAPPPLGSLLAEDFDLIDRSSEDEDLDCHEGFELIDPLAEADFGRLCSKDGTVRDTLSWAGDLLRRGQAPDSDIAIILEMLALHVGRLRFARVSDGFVVDPYADKMDDLARAQHKSNHSYGNGYLQAIWNRLYNCMDSTTHLMSLSIARRFASGVFSKPAFTPTHLVRSSFPQRLSSSNAPKSTPPPRPSSAPQNDRSQFKILPILAIIGIGSGSYVFLVKSRTGQSPQRPSN</sequence>
<evidence type="ECO:0000256" key="1">
    <source>
        <dbReference type="ARBA" id="ARBA00022801"/>
    </source>
</evidence>
<protein>
    <submittedName>
        <fullName evidence="6">Uncharacterized protein</fullName>
    </submittedName>
</protein>
<feature type="transmembrane region" description="Helical" evidence="4">
    <location>
        <begin position="435"/>
        <end position="453"/>
    </location>
</feature>
<evidence type="ECO:0000313" key="7">
    <source>
        <dbReference type="Proteomes" id="UP000190744"/>
    </source>
</evidence>
<organism evidence="6 7">
    <name type="scientific">Penicillium brasilianum</name>
    <dbReference type="NCBI Taxonomy" id="104259"/>
    <lineage>
        <taxon>Eukaryota</taxon>
        <taxon>Fungi</taxon>
        <taxon>Dikarya</taxon>
        <taxon>Ascomycota</taxon>
        <taxon>Pezizomycotina</taxon>
        <taxon>Eurotiomycetes</taxon>
        <taxon>Eurotiomycetidae</taxon>
        <taxon>Eurotiales</taxon>
        <taxon>Aspergillaceae</taxon>
        <taxon>Penicillium</taxon>
    </lineage>
</organism>
<dbReference type="InterPro" id="IPR000675">
    <property type="entry name" value="Cutinase/axe"/>
</dbReference>
<evidence type="ECO:0000256" key="3">
    <source>
        <dbReference type="SAM" id="MobiDB-lite"/>
    </source>
</evidence>
<dbReference type="Gene3D" id="3.40.50.1820">
    <property type="entry name" value="alpha/beta hydrolase"/>
    <property type="match status" value="1"/>
</dbReference>
<feature type="compositionally biased region" description="Polar residues" evidence="3">
    <location>
        <begin position="404"/>
        <end position="415"/>
    </location>
</feature>
<keyword evidence="1" id="KW-0378">Hydrolase</keyword>
<dbReference type="SUPFAM" id="SSF53474">
    <property type="entry name" value="alpha/beta-Hydrolases"/>
    <property type="match status" value="1"/>
</dbReference>
<gene>
    <name evidence="6" type="ORF">PEBR_02926</name>
</gene>
<keyword evidence="4" id="KW-0472">Membrane</keyword>
<dbReference type="GO" id="GO:0052689">
    <property type="term" value="F:carboxylic ester hydrolase activity"/>
    <property type="evidence" value="ECO:0007669"/>
    <property type="project" value="UniProtKB-ARBA"/>
</dbReference>
<accession>A0A1S9RZ97</accession>
<evidence type="ECO:0000256" key="2">
    <source>
        <dbReference type="ARBA" id="ARBA00023157"/>
    </source>
</evidence>
<evidence type="ECO:0000313" key="6">
    <source>
        <dbReference type="EMBL" id="OOQ90864.1"/>
    </source>
</evidence>
<dbReference type="Proteomes" id="UP000190744">
    <property type="component" value="Unassembled WGS sequence"/>
</dbReference>
<keyword evidence="4" id="KW-1133">Transmembrane helix</keyword>
<reference evidence="7" key="1">
    <citation type="submission" date="2015-09" db="EMBL/GenBank/DDBJ databases">
        <authorList>
            <person name="Fill T.P."/>
            <person name="Baretta J.F."/>
            <person name="de Almeida L.G."/>
            <person name="Rocha M."/>
            <person name="de Souza D.H."/>
            <person name="Malavazi I."/>
            <person name="Cerdeira L.T."/>
            <person name="Hong H."/>
            <person name="Samborskyy M."/>
            <person name="de Vasconcelos A.T."/>
            <person name="Leadlay P."/>
            <person name="Rodrigues-Filho E."/>
        </authorList>
    </citation>
    <scope>NUCLEOTIDE SEQUENCE [LARGE SCALE GENOMIC DNA]</scope>
    <source>
        <strain evidence="7">LaBioMMi 136</strain>
    </source>
</reference>
<dbReference type="SMART" id="SM01110">
    <property type="entry name" value="Cutinase"/>
    <property type="match status" value="1"/>
</dbReference>
<dbReference type="PANTHER" id="PTHR33630:SF9">
    <property type="entry name" value="CUTINASE 4"/>
    <property type="match status" value="1"/>
</dbReference>
<dbReference type="AlphaFoldDB" id="A0A1S9RZ97"/>
<dbReference type="InterPro" id="IPR029058">
    <property type="entry name" value="AB_hydrolase_fold"/>
</dbReference>
<dbReference type="GO" id="GO:0017000">
    <property type="term" value="P:antibiotic biosynthetic process"/>
    <property type="evidence" value="ECO:0007669"/>
    <property type="project" value="UniProtKB-ARBA"/>
</dbReference>
<evidence type="ECO:0000256" key="4">
    <source>
        <dbReference type="SAM" id="Phobius"/>
    </source>
</evidence>